<evidence type="ECO:0000256" key="11">
    <source>
        <dbReference type="ARBA" id="ARBA00023136"/>
    </source>
</evidence>
<proteinExistence type="inferred from homology"/>
<dbReference type="InterPro" id="IPR049712">
    <property type="entry name" value="Poly_export"/>
</dbReference>
<evidence type="ECO:0000256" key="3">
    <source>
        <dbReference type="ARBA" id="ARBA00022448"/>
    </source>
</evidence>
<dbReference type="AlphaFoldDB" id="A0A934VGZ8"/>
<sequence length="185" mass="20126">MKTLLLLLLTLIPMISSAQSTIRAGRAIEIRIQGVPTEEMARVNNTYPVSDGGFIRMPFIGSVKAAGLTGNSLAQSIESRYRSAKIYTNPTIQVITSDGDSIEQFVVTVGGFVRAPGPKPFNRGLTLYSAVQSAGGATEFGSMYRVKLIRNGRLRQVDLTKTENKTILVQPNDTIEVPQKNLLGR</sequence>
<evidence type="ECO:0000256" key="12">
    <source>
        <dbReference type="ARBA" id="ARBA00023139"/>
    </source>
</evidence>
<dbReference type="Pfam" id="PF02563">
    <property type="entry name" value="Poly_export"/>
    <property type="match status" value="1"/>
</dbReference>
<feature type="domain" description="SLBB" evidence="17">
    <location>
        <begin position="107"/>
        <end position="177"/>
    </location>
</feature>
<evidence type="ECO:0000256" key="6">
    <source>
        <dbReference type="ARBA" id="ARBA00022692"/>
    </source>
</evidence>
<evidence type="ECO:0000256" key="10">
    <source>
        <dbReference type="ARBA" id="ARBA00023114"/>
    </source>
</evidence>
<dbReference type="RefSeq" id="WP_200282245.1">
    <property type="nucleotide sequence ID" value="NZ_JAENII010000014.1"/>
</dbReference>
<dbReference type="GO" id="GO:0015159">
    <property type="term" value="F:polysaccharide transmembrane transporter activity"/>
    <property type="evidence" value="ECO:0007669"/>
    <property type="project" value="InterPro"/>
</dbReference>
<dbReference type="GO" id="GO:0009279">
    <property type="term" value="C:cell outer membrane"/>
    <property type="evidence" value="ECO:0007669"/>
    <property type="project" value="UniProtKB-SubCell"/>
</dbReference>
<evidence type="ECO:0000256" key="2">
    <source>
        <dbReference type="ARBA" id="ARBA00009450"/>
    </source>
</evidence>
<name>A0A934VGZ8_9BACT</name>
<keyword evidence="14" id="KW-0449">Lipoprotein</keyword>
<dbReference type="EMBL" id="JAENII010000014">
    <property type="protein sequence ID" value="MBK1828557.1"/>
    <property type="molecule type" value="Genomic_DNA"/>
</dbReference>
<keyword evidence="4" id="KW-1134">Transmembrane beta strand</keyword>
<evidence type="ECO:0000313" key="19">
    <source>
        <dbReference type="Proteomes" id="UP000658278"/>
    </source>
</evidence>
<dbReference type="PANTHER" id="PTHR33619:SF3">
    <property type="entry name" value="POLYSACCHARIDE EXPORT PROTEIN GFCE-RELATED"/>
    <property type="match status" value="1"/>
</dbReference>
<dbReference type="Gene3D" id="3.30.1950.10">
    <property type="entry name" value="wza like domain"/>
    <property type="match status" value="1"/>
</dbReference>
<evidence type="ECO:0000256" key="4">
    <source>
        <dbReference type="ARBA" id="ARBA00022452"/>
    </source>
</evidence>
<keyword evidence="6" id="KW-0812">Transmembrane</keyword>
<comment type="caution">
    <text evidence="18">The sequence shown here is derived from an EMBL/GenBank/DDBJ whole genome shotgun (WGS) entry which is preliminary data.</text>
</comment>
<keyword evidence="19" id="KW-1185">Reference proteome</keyword>
<accession>A0A934VGZ8</accession>
<dbReference type="Pfam" id="PF22461">
    <property type="entry name" value="SLBB_2"/>
    <property type="match status" value="1"/>
</dbReference>
<dbReference type="GO" id="GO:0006811">
    <property type="term" value="P:monoatomic ion transport"/>
    <property type="evidence" value="ECO:0007669"/>
    <property type="project" value="UniProtKB-KW"/>
</dbReference>
<evidence type="ECO:0000259" key="16">
    <source>
        <dbReference type="Pfam" id="PF02563"/>
    </source>
</evidence>
<keyword evidence="7 15" id="KW-0732">Signal</keyword>
<feature type="chain" id="PRO_5037596536" evidence="15">
    <location>
        <begin position="19"/>
        <end position="185"/>
    </location>
</feature>
<organism evidence="18 19">
    <name type="scientific">Haloferula rosea</name>
    <dbReference type="NCBI Taxonomy" id="490093"/>
    <lineage>
        <taxon>Bacteria</taxon>
        <taxon>Pseudomonadati</taxon>
        <taxon>Verrucomicrobiota</taxon>
        <taxon>Verrucomicrobiia</taxon>
        <taxon>Verrucomicrobiales</taxon>
        <taxon>Verrucomicrobiaceae</taxon>
        <taxon>Haloferula</taxon>
    </lineage>
</organism>
<evidence type="ECO:0000256" key="15">
    <source>
        <dbReference type="SAM" id="SignalP"/>
    </source>
</evidence>
<comment type="similarity">
    <text evidence="2">Belongs to the BexD/CtrA/VexA family.</text>
</comment>
<dbReference type="Proteomes" id="UP000658278">
    <property type="component" value="Unassembled WGS sequence"/>
</dbReference>
<evidence type="ECO:0000313" key="18">
    <source>
        <dbReference type="EMBL" id="MBK1828557.1"/>
    </source>
</evidence>
<dbReference type="InterPro" id="IPR003715">
    <property type="entry name" value="Poly_export_N"/>
</dbReference>
<feature type="domain" description="Polysaccharide export protein N-terminal" evidence="16">
    <location>
        <begin position="19"/>
        <end position="95"/>
    </location>
</feature>
<evidence type="ECO:0000256" key="13">
    <source>
        <dbReference type="ARBA" id="ARBA00023237"/>
    </source>
</evidence>
<keyword evidence="10" id="KW-0626">Porin</keyword>
<protein>
    <submittedName>
        <fullName evidence="18">Polysaccharide biosynthesis/export family protein</fullName>
    </submittedName>
</protein>
<evidence type="ECO:0000259" key="17">
    <source>
        <dbReference type="Pfam" id="PF22461"/>
    </source>
</evidence>
<dbReference type="PANTHER" id="PTHR33619">
    <property type="entry name" value="POLYSACCHARIDE EXPORT PROTEIN GFCE-RELATED"/>
    <property type="match status" value="1"/>
</dbReference>
<dbReference type="InterPro" id="IPR054765">
    <property type="entry name" value="SLBB_dom"/>
</dbReference>
<reference evidence="18" key="1">
    <citation type="submission" date="2021-01" db="EMBL/GenBank/DDBJ databases">
        <title>Modified the classification status of verrucomicrobia.</title>
        <authorList>
            <person name="Feng X."/>
        </authorList>
    </citation>
    <scope>NUCLEOTIDE SEQUENCE</scope>
    <source>
        <strain evidence="18">KCTC 22201</strain>
    </source>
</reference>
<evidence type="ECO:0000256" key="7">
    <source>
        <dbReference type="ARBA" id="ARBA00022729"/>
    </source>
</evidence>
<keyword evidence="3" id="KW-0813">Transport</keyword>
<keyword evidence="12" id="KW-0564">Palmitate</keyword>
<comment type="subcellular location">
    <subcellularLocation>
        <location evidence="1">Cell outer membrane</location>
        <topology evidence="1">Multi-pass membrane protein</topology>
    </subcellularLocation>
</comment>
<keyword evidence="11" id="KW-0472">Membrane</keyword>
<keyword evidence="13" id="KW-0998">Cell outer membrane</keyword>
<evidence type="ECO:0000256" key="14">
    <source>
        <dbReference type="ARBA" id="ARBA00023288"/>
    </source>
</evidence>
<gene>
    <name evidence="18" type="ORF">JIN81_16100</name>
</gene>
<evidence type="ECO:0000256" key="1">
    <source>
        <dbReference type="ARBA" id="ARBA00004571"/>
    </source>
</evidence>
<dbReference type="GO" id="GO:0046930">
    <property type="term" value="C:pore complex"/>
    <property type="evidence" value="ECO:0007669"/>
    <property type="project" value="UniProtKB-KW"/>
</dbReference>
<dbReference type="GO" id="GO:0015288">
    <property type="term" value="F:porin activity"/>
    <property type="evidence" value="ECO:0007669"/>
    <property type="project" value="UniProtKB-KW"/>
</dbReference>
<keyword evidence="5" id="KW-0762">Sugar transport</keyword>
<keyword evidence="9" id="KW-0406">Ion transport</keyword>
<feature type="signal peptide" evidence="15">
    <location>
        <begin position="1"/>
        <end position="18"/>
    </location>
</feature>
<dbReference type="Gene3D" id="3.10.560.10">
    <property type="entry name" value="Outer membrane lipoprotein wza domain like"/>
    <property type="match status" value="1"/>
</dbReference>
<evidence type="ECO:0000256" key="8">
    <source>
        <dbReference type="ARBA" id="ARBA00023047"/>
    </source>
</evidence>
<keyword evidence="8" id="KW-0625">Polysaccharide transport</keyword>
<evidence type="ECO:0000256" key="9">
    <source>
        <dbReference type="ARBA" id="ARBA00023065"/>
    </source>
</evidence>
<evidence type="ECO:0000256" key="5">
    <source>
        <dbReference type="ARBA" id="ARBA00022597"/>
    </source>
</evidence>